<dbReference type="RefSeq" id="WP_173127183.1">
    <property type="nucleotide sequence ID" value="NZ_JABRWJ010000007.1"/>
</dbReference>
<dbReference type="GO" id="GO:0016829">
    <property type="term" value="F:lyase activity"/>
    <property type="evidence" value="ECO:0007669"/>
    <property type="project" value="UniProtKB-KW"/>
</dbReference>
<reference evidence="1 2" key="1">
    <citation type="submission" date="2020-05" db="EMBL/GenBank/DDBJ databases">
        <title>Aquincola sp. isolate from soil.</title>
        <authorList>
            <person name="Han J."/>
            <person name="Kim D.-U."/>
        </authorList>
    </citation>
    <scope>NUCLEOTIDE SEQUENCE [LARGE SCALE GENOMIC DNA]</scope>
    <source>
        <strain evidence="1 2">S2</strain>
    </source>
</reference>
<dbReference type="SUPFAM" id="SSF51621">
    <property type="entry name" value="Phosphoenolpyruvate/pyruvate domain"/>
    <property type="match status" value="1"/>
</dbReference>
<keyword evidence="2" id="KW-1185">Reference proteome</keyword>
<dbReference type="Gene3D" id="6.10.250.2750">
    <property type="match status" value="1"/>
</dbReference>
<dbReference type="CDD" id="cd00377">
    <property type="entry name" value="ICL_PEPM"/>
    <property type="match status" value="1"/>
</dbReference>
<name>A0ABX2EM88_9BURK</name>
<dbReference type="PANTHER" id="PTHR42905">
    <property type="entry name" value="PHOSPHOENOLPYRUVATE CARBOXYLASE"/>
    <property type="match status" value="1"/>
</dbReference>
<dbReference type="Pfam" id="PF13714">
    <property type="entry name" value="PEP_mutase"/>
    <property type="match status" value="1"/>
</dbReference>
<evidence type="ECO:0000313" key="1">
    <source>
        <dbReference type="EMBL" id="NRF69704.1"/>
    </source>
</evidence>
<dbReference type="InterPro" id="IPR015813">
    <property type="entry name" value="Pyrv/PenolPyrv_kinase-like_dom"/>
</dbReference>
<dbReference type="EMBL" id="JABRWJ010000007">
    <property type="protein sequence ID" value="NRF69704.1"/>
    <property type="molecule type" value="Genomic_DNA"/>
</dbReference>
<comment type="caution">
    <text evidence="1">The sequence shown here is derived from an EMBL/GenBank/DDBJ whole genome shotgun (WGS) entry which is preliminary data.</text>
</comment>
<evidence type="ECO:0000313" key="2">
    <source>
        <dbReference type="Proteomes" id="UP000737171"/>
    </source>
</evidence>
<proteinExistence type="predicted"/>
<sequence length="287" mass="29697">MPRLDVTAADLAARARAFRALHRAEAVFLMPNAWNAGSARLLEAGGFAALATTSAGIAYSLGRSDGSGAVSRSEMMDNIRRITHAVSVPVNADLEAGYGPTAADVAETIRLAIDAGAAGGNIEDATGDAAAPLFDAGTAAERIAAARAAADASGLDFTLTARSDAFLCGHPDAFDEAVQRCRLYAQAGADCLFVPGVRDSGVLAALVREVAAPMNVVMGLTGASLSVQELGAMGVRRISIGGSLARATFGLVRRAADEMRERGTFSFAEQQIPDAQLGRFFAEYDDE</sequence>
<protein>
    <submittedName>
        <fullName evidence="1">Isocitrate lyase/phosphoenolpyruvate mutase family protein</fullName>
    </submittedName>
</protein>
<keyword evidence="1" id="KW-0456">Lyase</keyword>
<organism evidence="1 2">
    <name type="scientific">Pseudaquabacterium terrae</name>
    <dbReference type="NCBI Taxonomy" id="2732868"/>
    <lineage>
        <taxon>Bacteria</taxon>
        <taxon>Pseudomonadati</taxon>
        <taxon>Pseudomonadota</taxon>
        <taxon>Betaproteobacteria</taxon>
        <taxon>Burkholderiales</taxon>
        <taxon>Sphaerotilaceae</taxon>
        <taxon>Pseudaquabacterium</taxon>
    </lineage>
</organism>
<accession>A0ABX2EM88</accession>
<dbReference type="Gene3D" id="3.20.20.60">
    <property type="entry name" value="Phosphoenolpyruvate-binding domains"/>
    <property type="match status" value="1"/>
</dbReference>
<dbReference type="InterPro" id="IPR040442">
    <property type="entry name" value="Pyrv_kinase-like_dom_sf"/>
</dbReference>
<gene>
    <name evidence="1" type="ORF">HLB44_22115</name>
</gene>
<dbReference type="PANTHER" id="PTHR42905:SF16">
    <property type="entry name" value="CARBOXYPHOSPHONOENOLPYRUVATE PHOSPHONOMUTASE-LIKE PROTEIN (AFU_ORTHOLOGUE AFUA_5G07230)"/>
    <property type="match status" value="1"/>
</dbReference>
<dbReference type="InterPro" id="IPR039556">
    <property type="entry name" value="ICL/PEPM"/>
</dbReference>
<dbReference type="Proteomes" id="UP000737171">
    <property type="component" value="Unassembled WGS sequence"/>
</dbReference>